<name>A0A6P8H2J2_ACTTE</name>
<evidence type="ECO:0000256" key="1">
    <source>
        <dbReference type="ARBA" id="ARBA00022723"/>
    </source>
</evidence>
<dbReference type="PROSITE" id="PS50103">
    <property type="entry name" value="ZF_C3H1"/>
    <property type="match status" value="1"/>
</dbReference>
<feature type="region of interest" description="Disordered" evidence="5">
    <location>
        <begin position="47"/>
        <end position="67"/>
    </location>
</feature>
<proteinExistence type="predicted"/>
<dbReference type="PANTHER" id="PTHR21099">
    <property type="entry name" value="RAD201"/>
    <property type="match status" value="1"/>
</dbReference>
<dbReference type="AlphaFoldDB" id="A0A6P8H2J2"/>
<dbReference type="InParanoid" id="A0A6P8H2J2"/>
<protein>
    <submittedName>
        <fullName evidence="8">Uncharacterized protein LOC116287292</fullName>
    </submittedName>
</protein>
<feature type="zinc finger region" description="C3H1-type" evidence="4">
    <location>
        <begin position="106"/>
        <end position="133"/>
    </location>
</feature>
<sequence length="210" mass="23686">MSLFGLIDYEGTSSSSSESDEETPTEGSSAYKLGKNLAIDGEEDGEKLVLPSPLLGPSEPSSSKEFSTRTFQRSSIFYNPFKAEEKRKLDVLEKHVHLTKSVPSSKNNKRICYKFQKGKCRFGDNCRFAHATNIIKPEAVNEDNDAKKVAGDDVHINRTEIPYNPENDGDEWEEAKPKKRRVGVTDSLVPPKKAMKAYEQQKSREKPWKN</sequence>
<dbReference type="KEGG" id="aten:116287292"/>
<dbReference type="PANTHER" id="PTHR21099:SF2">
    <property type="entry name" value="SI:CH211-113E8.11"/>
    <property type="match status" value="1"/>
</dbReference>
<evidence type="ECO:0000313" key="8">
    <source>
        <dbReference type="RefSeq" id="XP_031549818.1"/>
    </source>
</evidence>
<feature type="domain" description="C3H1-type" evidence="6">
    <location>
        <begin position="106"/>
        <end position="133"/>
    </location>
</feature>
<dbReference type="Proteomes" id="UP000515163">
    <property type="component" value="Unplaced"/>
</dbReference>
<keyword evidence="1 4" id="KW-0479">Metal-binding</keyword>
<feature type="compositionally biased region" description="Basic and acidic residues" evidence="5">
    <location>
        <begin position="199"/>
        <end position="210"/>
    </location>
</feature>
<dbReference type="RefSeq" id="XP_031549818.1">
    <property type="nucleotide sequence ID" value="XM_031693958.1"/>
</dbReference>
<keyword evidence="3 4" id="KW-0862">Zinc</keyword>
<keyword evidence="2 4" id="KW-0863">Zinc-finger</keyword>
<evidence type="ECO:0000256" key="5">
    <source>
        <dbReference type="SAM" id="MobiDB-lite"/>
    </source>
</evidence>
<keyword evidence="7" id="KW-1185">Reference proteome</keyword>
<dbReference type="SUPFAM" id="SSF90229">
    <property type="entry name" value="CCCH zinc finger"/>
    <property type="match status" value="1"/>
</dbReference>
<dbReference type="Pfam" id="PF18044">
    <property type="entry name" value="zf-CCCH_4"/>
    <property type="match status" value="1"/>
</dbReference>
<evidence type="ECO:0000256" key="2">
    <source>
        <dbReference type="ARBA" id="ARBA00022771"/>
    </source>
</evidence>
<dbReference type="InterPro" id="IPR036855">
    <property type="entry name" value="Znf_CCCH_sf"/>
</dbReference>
<dbReference type="Gene3D" id="4.10.1000.10">
    <property type="entry name" value="Zinc finger, CCCH-type"/>
    <property type="match status" value="1"/>
</dbReference>
<feature type="region of interest" description="Disordered" evidence="5">
    <location>
        <begin position="1"/>
        <end position="32"/>
    </location>
</feature>
<evidence type="ECO:0000256" key="3">
    <source>
        <dbReference type="ARBA" id="ARBA00022833"/>
    </source>
</evidence>
<dbReference type="GeneID" id="116287292"/>
<feature type="region of interest" description="Disordered" evidence="5">
    <location>
        <begin position="156"/>
        <end position="210"/>
    </location>
</feature>
<organism evidence="7 8">
    <name type="scientific">Actinia tenebrosa</name>
    <name type="common">Australian red waratah sea anemone</name>
    <dbReference type="NCBI Taxonomy" id="6105"/>
    <lineage>
        <taxon>Eukaryota</taxon>
        <taxon>Metazoa</taxon>
        <taxon>Cnidaria</taxon>
        <taxon>Anthozoa</taxon>
        <taxon>Hexacorallia</taxon>
        <taxon>Actiniaria</taxon>
        <taxon>Actiniidae</taxon>
        <taxon>Actinia</taxon>
    </lineage>
</organism>
<dbReference type="GO" id="GO:0008270">
    <property type="term" value="F:zinc ion binding"/>
    <property type="evidence" value="ECO:0007669"/>
    <property type="project" value="UniProtKB-KW"/>
</dbReference>
<gene>
    <name evidence="8" type="primary">LOC116287292</name>
</gene>
<reference evidence="8" key="1">
    <citation type="submission" date="2025-08" db="UniProtKB">
        <authorList>
            <consortium name="RefSeq"/>
        </authorList>
    </citation>
    <scope>IDENTIFICATION</scope>
    <source>
        <tissue evidence="8">Tentacle</tissue>
    </source>
</reference>
<dbReference type="InterPro" id="IPR000571">
    <property type="entry name" value="Znf_CCCH"/>
</dbReference>
<dbReference type="GO" id="GO:0005634">
    <property type="term" value="C:nucleus"/>
    <property type="evidence" value="ECO:0007669"/>
    <property type="project" value="TreeGrafter"/>
</dbReference>
<accession>A0A6P8H2J2</accession>
<dbReference type="OrthoDB" id="336321at2759"/>
<evidence type="ECO:0000256" key="4">
    <source>
        <dbReference type="PROSITE-ProRule" id="PRU00723"/>
    </source>
</evidence>
<evidence type="ECO:0000313" key="7">
    <source>
        <dbReference type="Proteomes" id="UP000515163"/>
    </source>
</evidence>
<dbReference type="SMART" id="SM00356">
    <property type="entry name" value="ZnF_C3H1"/>
    <property type="match status" value="1"/>
</dbReference>
<evidence type="ECO:0000259" key="6">
    <source>
        <dbReference type="PROSITE" id="PS50103"/>
    </source>
</evidence>
<feature type="compositionally biased region" description="Low complexity" evidence="5">
    <location>
        <begin position="48"/>
        <end position="63"/>
    </location>
</feature>
<dbReference type="InterPro" id="IPR041367">
    <property type="entry name" value="Znf-CCCH_4"/>
</dbReference>